<dbReference type="InterPro" id="IPR032026">
    <property type="entry name" value="Ad_Cy_reg"/>
</dbReference>
<dbReference type="Pfam" id="PF16701">
    <property type="entry name" value="Ad_Cy_reg"/>
    <property type="match status" value="1"/>
</dbReference>
<feature type="compositionally biased region" description="Polar residues" evidence="1">
    <location>
        <begin position="1"/>
        <end position="16"/>
    </location>
</feature>
<dbReference type="InterPro" id="IPR001054">
    <property type="entry name" value="A/G_cyclase"/>
</dbReference>
<dbReference type="Pfam" id="PF00211">
    <property type="entry name" value="Guanylate_cyc"/>
    <property type="match status" value="1"/>
</dbReference>
<protein>
    <submittedName>
        <fullName evidence="3">Adenylate cyclase</fullName>
    </submittedName>
</protein>
<reference evidence="3 4" key="1">
    <citation type="submission" date="2019-06" db="EMBL/GenBank/DDBJ databases">
        <title>Whole genome shotgun sequence of Glutamicibacter nicotianae NBRC 14234.</title>
        <authorList>
            <person name="Hosoyama A."/>
            <person name="Uohara A."/>
            <person name="Ohji S."/>
            <person name="Ichikawa N."/>
        </authorList>
    </citation>
    <scope>NUCLEOTIDE SEQUENCE [LARGE SCALE GENOMIC DNA]</scope>
    <source>
        <strain evidence="3 4">NBRC 14234</strain>
    </source>
</reference>
<feature type="region of interest" description="Disordered" evidence="1">
    <location>
        <begin position="1"/>
        <end position="37"/>
    </location>
</feature>
<evidence type="ECO:0000256" key="1">
    <source>
        <dbReference type="SAM" id="MobiDB-lite"/>
    </source>
</evidence>
<sequence>MSTEHTNTPRADSPQSAAEAVRGARQHAPAATPAESDPILELAEAMEGPLRIPAHTPEAVRDTVASLEKRLIGGQREFRRREVASEAGVSLHSARKLWRAMGFPELSDDEVFFTEADKKALGTMVGMVREGTLTEETAISLMRSVGQMTDRMVVWQIEALVEDMIANQNLSDRQARRQLFSLLPEIIPAIEDLLLYSWRRQLNSAVHRMALRVETGVAAYNQDRGEDDGGTPLPLARAVGFADLVSYTSLSRRMNERTLAQLVQRFEAKCAEIISVGGGRLVKTIGDEVLYVAETPQAGAQIALSLSRELAKDELFPQTRGAVVWGRLLSRLGDIYGPTVNMAARLTSLAEPGTVLTDAITANTLRNDVRFVLTAQEITAVRGFGDIQPYELSAGEGAGLVID</sequence>
<accession>A0ABQ0RPX5</accession>
<keyword evidence="4" id="KW-1185">Reference proteome</keyword>
<feature type="domain" description="Guanylate cyclase" evidence="2">
    <location>
        <begin position="238"/>
        <end position="347"/>
    </location>
</feature>
<dbReference type="PROSITE" id="PS50125">
    <property type="entry name" value="GUANYLATE_CYCLASE_2"/>
    <property type="match status" value="1"/>
</dbReference>
<gene>
    <name evidence="3" type="ORF">ANI01nite_27440</name>
</gene>
<dbReference type="RefSeq" id="WP_141358619.1">
    <property type="nucleotide sequence ID" value="NZ_BAAAWM010000001.1"/>
</dbReference>
<dbReference type="SUPFAM" id="SSF55073">
    <property type="entry name" value="Nucleotide cyclase"/>
    <property type="match status" value="1"/>
</dbReference>
<dbReference type="EMBL" id="BJNE01000015">
    <property type="protein sequence ID" value="GEC13541.1"/>
    <property type="molecule type" value="Genomic_DNA"/>
</dbReference>
<evidence type="ECO:0000259" key="2">
    <source>
        <dbReference type="PROSITE" id="PS50125"/>
    </source>
</evidence>
<evidence type="ECO:0000313" key="4">
    <source>
        <dbReference type="Proteomes" id="UP000316242"/>
    </source>
</evidence>
<evidence type="ECO:0000313" key="3">
    <source>
        <dbReference type="EMBL" id="GEC13541.1"/>
    </source>
</evidence>
<dbReference type="CDD" id="cd07302">
    <property type="entry name" value="CHD"/>
    <property type="match status" value="1"/>
</dbReference>
<proteinExistence type="predicted"/>
<dbReference type="InterPro" id="IPR029787">
    <property type="entry name" value="Nucleotide_cyclase"/>
</dbReference>
<organism evidence="3 4">
    <name type="scientific">Glutamicibacter nicotianae</name>
    <name type="common">Arthrobacter nicotianae</name>
    <dbReference type="NCBI Taxonomy" id="37929"/>
    <lineage>
        <taxon>Bacteria</taxon>
        <taxon>Bacillati</taxon>
        <taxon>Actinomycetota</taxon>
        <taxon>Actinomycetes</taxon>
        <taxon>Micrococcales</taxon>
        <taxon>Micrococcaceae</taxon>
        <taxon>Glutamicibacter</taxon>
    </lineage>
</organism>
<dbReference type="Gene3D" id="3.30.70.1230">
    <property type="entry name" value="Nucleotide cyclase"/>
    <property type="match status" value="1"/>
</dbReference>
<name>A0ABQ0RPX5_GLUNI</name>
<dbReference type="Proteomes" id="UP000316242">
    <property type="component" value="Unassembled WGS sequence"/>
</dbReference>
<comment type="caution">
    <text evidence="3">The sequence shown here is derived from an EMBL/GenBank/DDBJ whole genome shotgun (WGS) entry which is preliminary data.</text>
</comment>